<evidence type="ECO:0000313" key="2">
    <source>
        <dbReference type="Proteomes" id="UP000004750"/>
    </source>
</evidence>
<dbReference type="HOGENOM" id="CLU_3078016_0_0_6"/>
<gene>
    <name evidence="1" type="ORF">HMPREF9080_00172</name>
</gene>
<sequence length="52" mass="5723">MPFDEARIYATWRAPHLCCLTDPVFTPLGQILSYPKGSAIKMPAEAGIFAIL</sequence>
<dbReference type="EMBL" id="AGCM01000008">
    <property type="protein sequence ID" value="EHM56037.1"/>
    <property type="molecule type" value="Genomic_DNA"/>
</dbReference>
<evidence type="ECO:0000313" key="1">
    <source>
        <dbReference type="EMBL" id="EHM56037.1"/>
    </source>
</evidence>
<name>G9ZBP8_9GAMM</name>
<dbReference type="AlphaFoldDB" id="G9ZBP8"/>
<accession>G9ZBP8</accession>
<organism evidence="1 2">
    <name type="scientific">Cardiobacterium valvarum F0432</name>
    <dbReference type="NCBI Taxonomy" id="797473"/>
    <lineage>
        <taxon>Bacteria</taxon>
        <taxon>Pseudomonadati</taxon>
        <taxon>Pseudomonadota</taxon>
        <taxon>Gammaproteobacteria</taxon>
        <taxon>Cardiobacteriales</taxon>
        <taxon>Cardiobacteriaceae</taxon>
        <taxon>Cardiobacterium</taxon>
    </lineage>
</organism>
<reference evidence="1 2" key="1">
    <citation type="submission" date="2011-08" db="EMBL/GenBank/DDBJ databases">
        <authorList>
            <person name="Weinstock G."/>
            <person name="Sodergren E."/>
            <person name="Clifton S."/>
            <person name="Fulton L."/>
            <person name="Fulton B."/>
            <person name="Courtney L."/>
            <person name="Fronick C."/>
            <person name="Harrison M."/>
            <person name="Strong C."/>
            <person name="Farmer C."/>
            <person name="Delahaunty K."/>
            <person name="Markovic C."/>
            <person name="Hall O."/>
            <person name="Minx P."/>
            <person name="Tomlinson C."/>
            <person name="Mitreva M."/>
            <person name="Hou S."/>
            <person name="Chen J."/>
            <person name="Wollam A."/>
            <person name="Pepin K.H."/>
            <person name="Johnson M."/>
            <person name="Bhonagiri V."/>
            <person name="Zhang X."/>
            <person name="Suruliraj S."/>
            <person name="Warren W."/>
            <person name="Chinwalla A."/>
            <person name="Mardis E.R."/>
            <person name="Wilson R.K."/>
        </authorList>
    </citation>
    <scope>NUCLEOTIDE SEQUENCE [LARGE SCALE GENOMIC DNA]</scope>
    <source>
        <strain evidence="1 2">F0432</strain>
    </source>
</reference>
<proteinExistence type="predicted"/>
<dbReference type="Proteomes" id="UP000004750">
    <property type="component" value="Unassembled WGS sequence"/>
</dbReference>
<protein>
    <submittedName>
        <fullName evidence="1">Uncharacterized protein</fullName>
    </submittedName>
</protein>
<comment type="caution">
    <text evidence="1">The sequence shown here is derived from an EMBL/GenBank/DDBJ whole genome shotgun (WGS) entry which is preliminary data.</text>
</comment>